<proteinExistence type="predicted"/>
<name>A0A327P762_9BACT</name>
<keyword evidence="2" id="KW-1185">Reference proteome</keyword>
<gene>
    <name evidence="1" type="ORF">LV83_02998</name>
</gene>
<reference evidence="1 2" key="1">
    <citation type="submission" date="2018-06" db="EMBL/GenBank/DDBJ databases">
        <title>Genomic Encyclopedia of Archaeal and Bacterial Type Strains, Phase II (KMG-II): from individual species to whole genera.</title>
        <authorList>
            <person name="Goeker M."/>
        </authorList>
    </citation>
    <scope>NUCLEOTIDE SEQUENCE [LARGE SCALE GENOMIC DNA]</scope>
    <source>
        <strain evidence="1 2">DSM 23446</strain>
    </source>
</reference>
<protein>
    <submittedName>
        <fullName evidence="1">Uncharacterized protein</fullName>
    </submittedName>
</protein>
<dbReference type="EMBL" id="QLLK01000008">
    <property type="protein sequence ID" value="RAI88080.1"/>
    <property type="molecule type" value="Genomic_DNA"/>
</dbReference>
<accession>A0A327P762</accession>
<dbReference type="OrthoDB" id="823467at2"/>
<evidence type="ECO:0000313" key="1">
    <source>
        <dbReference type="EMBL" id="RAI88080.1"/>
    </source>
</evidence>
<organism evidence="1 2">
    <name type="scientific">Algoriphagus yeomjeoni</name>
    <dbReference type="NCBI Taxonomy" id="291403"/>
    <lineage>
        <taxon>Bacteria</taxon>
        <taxon>Pseudomonadati</taxon>
        <taxon>Bacteroidota</taxon>
        <taxon>Cytophagia</taxon>
        <taxon>Cytophagales</taxon>
        <taxon>Cyclobacteriaceae</taxon>
        <taxon>Algoriphagus</taxon>
    </lineage>
</organism>
<dbReference type="AlphaFoldDB" id="A0A327P762"/>
<dbReference type="RefSeq" id="WP_146613730.1">
    <property type="nucleotide sequence ID" value="NZ_QLLK01000008.1"/>
</dbReference>
<sequence>MSQFHHIRLKSGVRTPHQVPMREAWTFAINKQARLILVPLFRRLIVDWYVEDGVKFPMISNMAANIFRRVVDFGDFPVDELIPVRKIIKDFVHTLKPSDLELLKFYFLGSELEENRLFQHKQNPDLNSLEENLVEDGRIFLEQISAFPDEKLESYILQELTEIENIISSGDCLNYLKVDDIIRINENLSEYLDMPYREIALIEVPAEEWDYWERVYEEERKTIGKKLNSDDGPEWLECWLLPDGSFKVKGDLYLPETRDNTAKKWIHEDLESVLVMLETRLIEAYGIREQDINYTFFTKRKNLENVDLSTGMNFFKDHIEQYGADDFESGIKYHLVREVRGDHQIWGAQTSIIIKKQFFELEDQMDLVSAWVIYVDKEVFQLESQLSMREMERVIQMLFDKINKDYLKHYGN</sequence>
<comment type="caution">
    <text evidence="1">The sequence shown here is derived from an EMBL/GenBank/DDBJ whole genome shotgun (WGS) entry which is preliminary data.</text>
</comment>
<evidence type="ECO:0000313" key="2">
    <source>
        <dbReference type="Proteomes" id="UP000249610"/>
    </source>
</evidence>
<dbReference type="Proteomes" id="UP000249610">
    <property type="component" value="Unassembled WGS sequence"/>
</dbReference>